<evidence type="ECO:0000313" key="1">
    <source>
        <dbReference type="EMBL" id="RIX83304.1"/>
    </source>
</evidence>
<dbReference type="OrthoDB" id="9800856at2"/>
<name>A0A9X8D7L4_9BURK</name>
<comment type="caution">
    <text evidence="1">The sequence shown here is derived from an EMBL/GenBank/DDBJ whole genome shotgun (WGS) entry which is preliminary data.</text>
</comment>
<dbReference type="Pfam" id="PF13279">
    <property type="entry name" value="4HBT_2"/>
    <property type="match status" value="1"/>
</dbReference>
<keyword evidence="2" id="KW-1185">Reference proteome</keyword>
<evidence type="ECO:0000313" key="2">
    <source>
        <dbReference type="Proteomes" id="UP000265619"/>
    </source>
</evidence>
<reference evidence="1 2" key="1">
    <citation type="submission" date="2018-09" db="EMBL/GenBank/DDBJ databases">
        <title>Acidovorax cavernicola nov. sp. isolated from Gruta de las Maravillas (Aracena, Spain).</title>
        <authorList>
            <person name="Jurado V."/>
            <person name="Gutierrez-Patricio S."/>
            <person name="Gonzalez-Pimentel J.L."/>
            <person name="Miller A.Z."/>
            <person name="Laiz L."/>
            <person name="Saiz-Jimenez C."/>
        </authorList>
    </citation>
    <scope>NUCLEOTIDE SEQUENCE [LARGE SCALE GENOMIC DNA]</scope>
    <source>
        <strain evidence="1 2">1011MAR4D40.2</strain>
    </source>
</reference>
<protein>
    <submittedName>
        <fullName evidence="1">Acyl-CoA thioesterase</fullName>
    </submittedName>
</protein>
<dbReference type="Gene3D" id="3.10.129.10">
    <property type="entry name" value="Hotdog Thioesterase"/>
    <property type="match status" value="1"/>
</dbReference>
<sequence length="132" mass="15191">MPAMVNEPDHAISSARHGHYAQYLEAARVALLAKFDCGDVQMQASGYVWPIIEMRMKYMAPLEFDQPVRIRATIVEWEHRLKIDYLISCLHTGRRLHKASSVQVALDMASRRMCWVSPPVLWEKLGVLVRTQ</sequence>
<dbReference type="SUPFAM" id="SSF54637">
    <property type="entry name" value="Thioesterase/thiol ester dehydrase-isomerase"/>
    <property type="match status" value="1"/>
</dbReference>
<accession>A0A9X8D7L4</accession>
<dbReference type="InterPro" id="IPR029069">
    <property type="entry name" value="HotDog_dom_sf"/>
</dbReference>
<proteinExistence type="predicted"/>
<dbReference type="Proteomes" id="UP000265619">
    <property type="component" value="Unassembled WGS sequence"/>
</dbReference>
<dbReference type="CDD" id="cd00586">
    <property type="entry name" value="4HBT"/>
    <property type="match status" value="1"/>
</dbReference>
<dbReference type="AlphaFoldDB" id="A0A9X8D7L4"/>
<dbReference type="EMBL" id="QXMN01000005">
    <property type="protein sequence ID" value="RIX83304.1"/>
    <property type="molecule type" value="Genomic_DNA"/>
</dbReference>
<gene>
    <name evidence="1" type="ORF">D3H34_07020</name>
</gene>
<organism evidence="1 2">
    <name type="scientific">Acidovorax cavernicola</name>
    <dbReference type="NCBI Taxonomy" id="1675792"/>
    <lineage>
        <taxon>Bacteria</taxon>
        <taxon>Pseudomonadati</taxon>
        <taxon>Pseudomonadota</taxon>
        <taxon>Betaproteobacteria</taxon>
        <taxon>Burkholderiales</taxon>
        <taxon>Comamonadaceae</taxon>
        <taxon>Acidovorax</taxon>
    </lineage>
</organism>